<evidence type="ECO:0000259" key="12">
    <source>
        <dbReference type="PROSITE" id="PS52015"/>
    </source>
</evidence>
<dbReference type="EMBL" id="JACHKA010000001">
    <property type="protein sequence ID" value="MBB5987495.1"/>
    <property type="molecule type" value="Genomic_DNA"/>
</dbReference>
<dbReference type="RefSeq" id="WP_184156043.1">
    <property type="nucleotide sequence ID" value="NZ_JACHKA010000001.1"/>
</dbReference>
<dbReference type="NCBIfam" id="TIGR01352">
    <property type="entry name" value="tonB_Cterm"/>
    <property type="match status" value="1"/>
</dbReference>
<protein>
    <submittedName>
        <fullName evidence="13">Protein TonB</fullName>
    </submittedName>
</protein>
<feature type="region of interest" description="Disordered" evidence="10">
    <location>
        <begin position="70"/>
        <end position="98"/>
    </location>
</feature>
<keyword evidence="9 11" id="KW-0472">Membrane</keyword>
<evidence type="ECO:0000256" key="1">
    <source>
        <dbReference type="ARBA" id="ARBA00004383"/>
    </source>
</evidence>
<keyword evidence="3" id="KW-0813">Transport</keyword>
<evidence type="ECO:0000313" key="13">
    <source>
        <dbReference type="EMBL" id="MBB5987495.1"/>
    </source>
</evidence>
<proteinExistence type="inferred from homology"/>
<evidence type="ECO:0000256" key="3">
    <source>
        <dbReference type="ARBA" id="ARBA00022448"/>
    </source>
</evidence>
<feature type="compositionally biased region" description="Basic and acidic residues" evidence="10">
    <location>
        <begin position="246"/>
        <end position="256"/>
    </location>
</feature>
<sequence length="266" mass="28420">MNAYFDPAFKAHTSPAVAASERSAYRRSRGSDSVATVGALVFGLATVGAFAFMHPSFVRKAPRTPTIVTMMELPDDPPPAPPEQPPAPETPPPPSAQVVAPVPLVALPERPAPLAPAVATPPAPPAPVRAAPPPAPRGPQDMGDISARMISARPPAYPLASRREKEEGTVMLSVLLAIDGHVAEIAIARSSGFPRLDRAALDAVRDWRWSPMTRDGEPVMVRGLVTIPFILQRGDPGRHHRRGKHDHGPDPRDRPLSDGQIKTIET</sequence>
<dbReference type="InterPro" id="IPR006260">
    <property type="entry name" value="TonB/TolA_C"/>
</dbReference>
<keyword evidence="8 11" id="KW-1133">Transmembrane helix</keyword>
<comment type="caution">
    <text evidence="13">The sequence shown here is derived from an EMBL/GenBank/DDBJ whole genome shotgun (WGS) entry which is preliminary data.</text>
</comment>
<keyword evidence="6 11" id="KW-0812">Transmembrane</keyword>
<feature type="domain" description="TonB C-terminal" evidence="12">
    <location>
        <begin position="142"/>
        <end position="240"/>
    </location>
</feature>
<comment type="similarity">
    <text evidence="2">Belongs to the TonB family.</text>
</comment>
<reference evidence="13 14" key="1">
    <citation type="submission" date="2020-08" db="EMBL/GenBank/DDBJ databases">
        <title>Exploring microbial biodiversity for novel pathways involved in the catabolism of aromatic compounds derived from lignin.</title>
        <authorList>
            <person name="Elkins J."/>
        </authorList>
    </citation>
    <scope>NUCLEOTIDE SEQUENCE [LARGE SCALE GENOMIC DNA]</scope>
    <source>
        <strain evidence="13 14">B1D3A</strain>
    </source>
</reference>
<feature type="compositionally biased region" description="Pro residues" evidence="10">
    <location>
        <begin position="76"/>
        <end position="95"/>
    </location>
</feature>
<accession>A0ABR6NJN5</accession>
<evidence type="ECO:0000256" key="5">
    <source>
        <dbReference type="ARBA" id="ARBA00022519"/>
    </source>
</evidence>
<feature type="region of interest" description="Disordered" evidence="10">
    <location>
        <begin position="232"/>
        <end position="266"/>
    </location>
</feature>
<evidence type="ECO:0000256" key="6">
    <source>
        <dbReference type="ARBA" id="ARBA00022692"/>
    </source>
</evidence>
<keyword evidence="7" id="KW-0653">Protein transport</keyword>
<dbReference type="PROSITE" id="PS52015">
    <property type="entry name" value="TONB_CTD"/>
    <property type="match status" value="1"/>
</dbReference>
<dbReference type="SUPFAM" id="SSF74653">
    <property type="entry name" value="TolA/TonB C-terminal domain"/>
    <property type="match status" value="1"/>
</dbReference>
<dbReference type="PANTHER" id="PTHR33446:SF2">
    <property type="entry name" value="PROTEIN TONB"/>
    <property type="match status" value="1"/>
</dbReference>
<gene>
    <name evidence="13" type="ORF">HNP60_003469</name>
</gene>
<feature type="region of interest" description="Disordered" evidence="10">
    <location>
        <begin position="115"/>
        <end position="140"/>
    </location>
</feature>
<evidence type="ECO:0000313" key="14">
    <source>
        <dbReference type="Proteomes" id="UP001138540"/>
    </source>
</evidence>
<keyword evidence="4" id="KW-1003">Cell membrane</keyword>
<evidence type="ECO:0000256" key="7">
    <source>
        <dbReference type="ARBA" id="ARBA00022927"/>
    </source>
</evidence>
<dbReference type="InterPro" id="IPR037682">
    <property type="entry name" value="TonB_C"/>
</dbReference>
<dbReference type="Pfam" id="PF03544">
    <property type="entry name" value="TonB_C"/>
    <property type="match status" value="1"/>
</dbReference>
<evidence type="ECO:0000256" key="9">
    <source>
        <dbReference type="ARBA" id="ARBA00023136"/>
    </source>
</evidence>
<evidence type="ECO:0000256" key="2">
    <source>
        <dbReference type="ARBA" id="ARBA00006555"/>
    </source>
</evidence>
<dbReference type="InterPro" id="IPR051045">
    <property type="entry name" value="TonB-dependent_transducer"/>
</dbReference>
<dbReference type="Proteomes" id="UP001138540">
    <property type="component" value="Unassembled WGS sequence"/>
</dbReference>
<evidence type="ECO:0000256" key="10">
    <source>
        <dbReference type="SAM" id="MobiDB-lite"/>
    </source>
</evidence>
<feature type="transmembrane region" description="Helical" evidence="11">
    <location>
        <begin position="33"/>
        <end position="53"/>
    </location>
</feature>
<keyword evidence="14" id="KW-1185">Reference proteome</keyword>
<dbReference type="PANTHER" id="PTHR33446">
    <property type="entry name" value="PROTEIN TONB-RELATED"/>
    <property type="match status" value="1"/>
</dbReference>
<dbReference type="Gene3D" id="3.30.1150.10">
    <property type="match status" value="1"/>
</dbReference>
<evidence type="ECO:0000256" key="11">
    <source>
        <dbReference type="SAM" id="Phobius"/>
    </source>
</evidence>
<evidence type="ECO:0000256" key="8">
    <source>
        <dbReference type="ARBA" id="ARBA00022989"/>
    </source>
</evidence>
<keyword evidence="5" id="KW-0997">Cell inner membrane</keyword>
<feature type="compositionally biased region" description="Pro residues" evidence="10">
    <location>
        <begin position="115"/>
        <end position="137"/>
    </location>
</feature>
<organism evidence="13 14">
    <name type="scientific">Sphingobium lignivorans</name>
    <dbReference type="NCBI Taxonomy" id="2735886"/>
    <lineage>
        <taxon>Bacteria</taxon>
        <taxon>Pseudomonadati</taxon>
        <taxon>Pseudomonadota</taxon>
        <taxon>Alphaproteobacteria</taxon>
        <taxon>Sphingomonadales</taxon>
        <taxon>Sphingomonadaceae</taxon>
        <taxon>Sphingobium</taxon>
    </lineage>
</organism>
<comment type="subcellular location">
    <subcellularLocation>
        <location evidence="1">Cell inner membrane</location>
        <topology evidence="1">Single-pass membrane protein</topology>
        <orientation evidence="1">Periplasmic side</orientation>
    </subcellularLocation>
</comment>
<name>A0ABR6NJN5_9SPHN</name>
<evidence type="ECO:0000256" key="4">
    <source>
        <dbReference type="ARBA" id="ARBA00022475"/>
    </source>
</evidence>